<dbReference type="InterPro" id="IPR017937">
    <property type="entry name" value="Thioredoxin_CS"/>
</dbReference>
<dbReference type="InterPro" id="IPR013766">
    <property type="entry name" value="Thioredoxin_domain"/>
</dbReference>
<dbReference type="CDD" id="cd02966">
    <property type="entry name" value="TlpA_like_family"/>
    <property type="match status" value="1"/>
</dbReference>
<dbReference type="eggNOG" id="COG0526">
    <property type="taxonomic scope" value="Bacteria"/>
</dbReference>
<protein>
    <submittedName>
        <fullName evidence="3">Thioredoxin family protein</fullName>
    </submittedName>
</protein>
<name>Q0F130_9PROT</name>
<organism evidence="3 4">
    <name type="scientific">Mariprofundus ferrooxydans PV-1</name>
    <dbReference type="NCBI Taxonomy" id="314345"/>
    <lineage>
        <taxon>Bacteria</taxon>
        <taxon>Pseudomonadati</taxon>
        <taxon>Pseudomonadota</taxon>
        <taxon>Candidatius Mariprofundia</taxon>
        <taxon>Mariprofundales</taxon>
        <taxon>Mariprofundaceae</taxon>
        <taxon>Mariprofundus</taxon>
    </lineage>
</organism>
<evidence type="ECO:0000313" key="3">
    <source>
        <dbReference type="EMBL" id="EAU55361.1"/>
    </source>
</evidence>
<dbReference type="PROSITE" id="PS00194">
    <property type="entry name" value="THIOREDOXIN_1"/>
    <property type="match status" value="1"/>
</dbReference>
<dbReference type="InterPro" id="IPR000866">
    <property type="entry name" value="AhpC/TSA"/>
</dbReference>
<dbReference type="Gene3D" id="3.40.30.10">
    <property type="entry name" value="Glutaredoxin"/>
    <property type="match status" value="1"/>
</dbReference>
<accession>Q0F130</accession>
<dbReference type="PANTHER" id="PTHR42852:SF13">
    <property type="entry name" value="PROTEIN DIPZ"/>
    <property type="match status" value="1"/>
</dbReference>
<dbReference type="GO" id="GO:0015036">
    <property type="term" value="F:disulfide oxidoreductase activity"/>
    <property type="evidence" value="ECO:0007669"/>
    <property type="project" value="UniProtKB-ARBA"/>
</dbReference>
<dbReference type="STRING" id="314344.AL013_07030"/>
<dbReference type="Pfam" id="PF00578">
    <property type="entry name" value="AhpC-TSA"/>
    <property type="match status" value="1"/>
</dbReference>
<dbReference type="PROSITE" id="PS51352">
    <property type="entry name" value="THIOREDOXIN_2"/>
    <property type="match status" value="1"/>
</dbReference>
<dbReference type="SUPFAM" id="SSF52833">
    <property type="entry name" value="Thioredoxin-like"/>
    <property type="match status" value="1"/>
</dbReference>
<dbReference type="GO" id="GO:0016209">
    <property type="term" value="F:antioxidant activity"/>
    <property type="evidence" value="ECO:0007669"/>
    <property type="project" value="InterPro"/>
</dbReference>
<evidence type="ECO:0000259" key="2">
    <source>
        <dbReference type="PROSITE" id="PS51352"/>
    </source>
</evidence>
<dbReference type="Proteomes" id="UP000005297">
    <property type="component" value="Unassembled WGS sequence"/>
</dbReference>
<gene>
    <name evidence="3" type="ORF">SPV1_11531</name>
</gene>
<dbReference type="HOGENOM" id="CLU_042529_11_0_0"/>
<dbReference type="OrthoDB" id="5296256at2"/>
<evidence type="ECO:0000313" key="4">
    <source>
        <dbReference type="Proteomes" id="UP000005297"/>
    </source>
</evidence>
<proteinExistence type="predicted"/>
<dbReference type="InterPro" id="IPR050553">
    <property type="entry name" value="Thioredoxin_ResA/DsbE_sf"/>
</dbReference>
<dbReference type="InterPro" id="IPR036249">
    <property type="entry name" value="Thioredoxin-like_sf"/>
</dbReference>
<dbReference type="EMBL" id="AATS01000003">
    <property type="protein sequence ID" value="EAU55361.1"/>
    <property type="molecule type" value="Genomic_DNA"/>
</dbReference>
<evidence type="ECO:0000256" key="1">
    <source>
        <dbReference type="ARBA" id="ARBA00023284"/>
    </source>
</evidence>
<reference evidence="3 4" key="1">
    <citation type="submission" date="2006-09" db="EMBL/GenBank/DDBJ databases">
        <authorList>
            <person name="Emerson D."/>
            <person name="Ferriera S."/>
            <person name="Johnson J."/>
            <person name="Kravitz S."/>
            <person name="Halpern A."/>
            <person name="Remington K."/>
            <person name="Beeson K."/>
            <person name="Tran B."/>
            <person name="Rogers Y.-H."/>
            <person name="Friedman R."/>
            <person name="Venter J.C."/>
        </authorList>
    </citation>
    <scope>NUCLEOTIDE SEQUENCE [LARGE SCALE GENOMIC DNA]</scope>
    <source>
        <strain evidence="3 4">PV-1</strain>
    </source>
</reference>
<comment type="caution">
    <text evidence="3">The sequence shown here is derived from an EMBL/GenBank/DDBJ whole genome shotgun (WGS) entry which is preliminary data.</text>
</comment>
<keyword evidence="1" id="KW-0676">Redox-active center</keyword>
<dbReference type="InParanoid" id="Q0F130"/>
<keyword evidence="4" id="KW-1185">Reference proteome</keyword>
<dbReference type="AlphaFoldDB" id="Q0F130"/>
<dbReference type="PANTHER" id="PTHR42852">
    <property type="entry name" value="THIOL:DISULFIDE INTERCHANGE PROTEIN DSBE"/>
    <property type="match status" value="1"/>
</dbReference>
<sequence>MTIRWLIVLAVLAALGAIIWYALPEAPVSVDAGSKRIEFTLPDLNGVPQSLPKGEVILLNFWATWCPPCRREIPSMAELHQRFAGSGLKIVAVSVDQRLSDLSNFVKEYQMPFQVLHDGDGAISHSYGVFRYPESFLIDRHGVVRQHLIGAVDWLSAPVISTIQSMLAEPPVAAGSVPATAPAGG</sequence>
<feature type="domain" description="Thioredoxin" evidence="2">
    <location>
        <begin position="30"/>
        <end position="168"/>
    </location>
</feature>
<dbReference type="RefSeq" id="WP_009849824.1">
    <property type="nucleotide sequence ID" value="NZ_DS022294.1"/>
</dbReference>
<dbReference type="FunCoup" id="Q0F130">
    <property type="interactions" value="213"/>
</dbReference>